<dbReference type="EMBL" id="CP027806">
    <property type="protein sequence ID" value="AXJ01359.1"/>
    <property type="molecule type" value="Genomic_DNA"/>
</dbReference>
<dbReference type="UniPathway" id="UPA00138"/>
<keyword evidence="5 7" id="KW-0324">Glycolysis</keyword>
<comment type="catalytic activity">
    <reaction evidence="7 8">
        <text>D-glyceraldehyde 3-phosphate = dihydroxyacetone phosphate</text>
        <dbReference type="Rhea" id="RHEA:18585"/>
        <dbReference type="ChEBI" id="CHEBI:57642"/>
        <dbReference type="ChEBI" id="CHEBI:59776"/>
        <dbReference type="EC" id="5.3.1.1"/>
    </reaction>
</comment>
<proteinExistence type="inferred from homology"/>
<dbReference type="UniPathway" id="UPA00109">
    <property type="reaction ID" value="UER00189"/>
</dbReference>
<dbReference type="GO" id="GO:0005829">
    <property type="term" value="C:cytosol"/>
    <property type="evidence" value="ECO:0007669"/>
    <property type="project" value="TreeGrafter"/>
</dbReference>
<evidence type="ECO:0000256" key="8">
    <source>
        <dbReference type="RuleBase" id="RU363013"/>
    </source>
</evidence>
<gene>
    <name evidence="7" type="primary">tpiA</name>
    <name evidence="9" type="ORF">CYPRO_2110</name>
</gene>
<evidence type="ECO:0000256" key="2">
    <source>
        <dbReference type="ARBA" id="ARBA00007422"/>
    </source>
</evidence>
<dbReference type="OrthoDB" id="9809429at2"/>
<dbReference type="GO" id="GO:0006094">
    <property type="term" value="P:gluconeogenesis"/>
    <property type="evidence" value="ECO:0007669"/>
    <property type="project" value="UniProtKB-UniRule"/>
</dbReference>
<feature type="binding site" evidence="7">
    <location>
        <position position="175"/>
    </location>
    <ligand>
        <name>substrate</name>
    </ligand>
</feature>
<keyword evidence="10" id="KW-1185">Reference proteome</keyword>
<dbReference type="EC" id="5.3.1.1" evidence="7 8"/>
<dbReference type="Gene3D" id="3.20.20.70">
    <property type="entry name" value="Aldolase class I"/>
    <property type="match status" value="1"/>
</dbReference>
<dbReference type="InterPro" id="IPR000652">
    <property type="entry name" value="Triosephosphate_isomerase"/>
</dbReference>
<dbReference type="KEGG" id="cprv:CYPRO_2110"/>
<dbReference type="CDD" id="cd00311">
    <property type="entry name" value="TIM"/>
    <property type="match status" value="1"/>
</dbReference>
<dbReference type="GO" id="GO:0019563">
    <property type="term" value="P:glycerol catabolic process"/>
    <property type="evidence" value="ECO:0007669"/>
    <property type="project" value="TreeGrafter"/>
</dbReference>
<comment type="subunit">
    <text evidence="7 8">Homodimer.</text>
</comment>
<dbReference type="RefSeq" id="WP_114984556.1">
    <property type="nucleotide sequence ID" value="NZ_CP027806.1"/>
</dbReference>
<dbReference type="FunFam" id="3.20.20.70:FF:000016">
    <property type="entry name" value="Triosephosphate isomerase"/>
    <property type="match status" value="1"/>
</dbReference>
<evidence type="ECO:0000256" key="6">
    <source>
        <dbReference type="ARBA" id="ARBA00023235"/>
    </source>
</evidence>
<dbReference type="Proteomes" id="UP000254808">
    <property type="component" value="Chromosome"/>
</dbReference>
<dbReference type="InterPro" id="IPR013785">
    <property type="entry name" value="Aldolase_TIM"/>
</dbReference>
<protein>
    <recommendedName>
        <fullName evidence="7 8">Triosephosphate isomerase</fullName>
        <shortName evidence="7">TIM</shortName>
        <shortName evidence="7">TPI</shortName>
        <ecNumber evidence="7 8">5.3.1.1</ecNumber>
    </recommendedName>
    <alternativeName>
        <fullName evidence="7">Triose-phosphate isomerase</fullName>
    </alternativeName>
</protein>
<dbReference type="GO" id="GO:0006096">
    <property type="term" value="P:glycolytic process"/>
    <property type="evidence" value="ECO:0007669"/>
    <property type="project" value="UniProtKB-UniRule"/>
</dbReference>
<dbReference type="InterPro" id="IPR035990">
    <property type="entry name" value="TIM_sf"/>
</dbReference>
<organism evidence="9 10">
    <name type="scientific">Cyclonatronum proteinivorum</name>
    <dbReference type="NCBI Taxonomy" id="1457365"/>
    <lineage>
        <taxon>Bacteria</taxon>
        <taxon>Pseudomonadati</taxon>
        <taxon>Balneolota</taxon>
        <taxon>Balneolia</taxon>
        <taxon>Balneolales</taxon>
        <taxon>Cyclonatronaceae</taxon>
        <taxon>Cyclonatronum</taxon>
    </lineage>
</organism>
<feature type="binding site" evidence="7">
    <location>
        <begin position="9"/>
        <end position="11"/>
    </location>
    <ligand>
        <name>substrate</name>
    </ligand>
</feature>
<comment type="pathway">
    <text evidence="7 8">Carbohydrate biosynthesis; gluconeogenesis.</text>
</comment>
<accession>A0A345ULK7</accession>
<feature type="binding site" evidence="7">
    <location>
        <position position="215"/>
    </location>
    <ligand>
        <name>substrate</name>
    </ligand>
</feature>
<comment type="function">
    <text evidence="7">Involved in the gluconeogenesis. Catalyzes stereospecifically the conversion of dihydroxyacetone phosphate (DHAP) to D-glyceraldehyde-3-phosphate (G3P).</text>
</comment>
<evidence type="ECO:0000256" key="4">
    <source>
        <dbReference type="ARBA" id="ARBA00022490"/>
    </source>
</evidence>
<comment type="subcellular location">
    <subcellularLocation>
        <location evidence="7 8">Cytoplasm</location>
    </subcellularLocation>
</comment>
<evidence type="ECO:0000256" key="1">
    <source>
        <dbReference type="ARBA" id="ARBA00004680"/>
    </source>
</evidence>
<evidence type="ECO:0000256" key="5">
    <source>
        <dbReference type="ARBA" id="ARBA00023152"/>
    </source>
</evidence>
<dbReference type="SUPFAM" id="SSF51351">
    <property type="entry name" value="Triosephosphate isomerase (TIM)"/>
    <property type="match status" value="1"/>
</dbReference>
<feature type="active site" description="Electrophile" evidence="7">
    <location>
        <position position="97"/>
    </location>
</feature>
<dbReference type="GO" id="GO:0004807">
    <property type="term" value="F:triose-phosphate isomerase activity"/>
    <property type="evidence" value="ECO:0007669"/>
    <property type="project" value="UniProtKB-UniRule"/>
</dbReference>
<evidence type="ECO:0000256" key="3">
    <source>
        <dbReference type="ARBA" id="ARBA00022432"/>
    </source>
</evidence>
<dbReference type="HAMAP" id="MF_00147_B">
    <property type="entry name" value="TIM_B"/>
    <property type="match status" value="1"/>
</dbReference>
<dbReference type="Pfam" id="PF00121">
    <property type="entry name" value="TIM"/>
    <property type="match status" value="1"/>
</dbReference>
<dbReference type="PROSITE" id="PS00171">
    <property type="entry name" value="TIM_1"/>
    <property type="match status" value="1"/>
</dbReference>
<dbReference type="PANTHER" id="PTHR21139">
    <property type="entry name" value="TRIOSEPHOSPHATE ISOMERASE"/>
    <property type="match status" value="1"/>
</dbReference>
<dbReference type="PANTHER" id="PTHR21139:SF42">
    <property type="entry name" value="TRIOSEPHOSPHATE ISOMERASE"/>
    <property type="match status" value="1"/>
</dbReference>
<feature type="binding site" evidence="7">
    <location>
        <begin position="236"/>
        <end position="237"/>
    </location>
    <ligand>
        <name>substrate</name>
    </ligand>
</feature>
<dbReference type="AlphaFoldDB" id="A0A345ULK7"/>
<keyword evidence="4 7" id="KW-0963">Cytoplasm</keyword>
<sequence length="260" mass="27994">MRPFLIAGNWKMHMNADETRAFFKTFEGMISAAPAGVNMLLCPTFTSLNAAVDASSKISGMHIGAQNLHFEDKGAFTGEITAEMIKETGASHVIIGHSERRQYYNETDETVNKKAVKSLSAGLTPVVCVGEYLEERKKDAHFDVVKNQLAAAYAGISAEDAVKTVLAYEPVWAIGTGETASPEQAQEMHAFIRAEFTLLYDADVAAQIPVLYGGSMNAANAEELLSQEDVDGGLIGGASLKPDSFHQIVTFAGEIYAKHG</sequence>
<dbReference type="InterPro" id="IPR022896">
    <property type="entry name" value="TrioseP_Isoase_bac/euk"/>
</dbReference>
<dbReference type="NCBIfam" id="TIGR00419">
    <property type="entry name" value="tim"/>
    <property type="match status" value="1"/>
</dbReference>
<comment type="pathway">
    <text evidence="1 7 8">Carbohydrate degradation; glycolysis; D-glyceraldehyde 3-phosphate from glycerone phosphate: step 1/1.</text>
</comment>
<name>A0A345ULK7_9BACT</name>
<reference evidence="9 10" key="1">
    <citation type="submission" date="2018-03" db="EMBL/GenBank/DDBJ databases">
        <title>Phenotypic and genomic properties of Cyclonatronum proteinivorum gen. nov., sp. nov., a haloalkaliphilic bacteroidete from soda lakes possessing Na+-translocating rhodopsin.</title>
        <authorList>
            <person name="Toshchakov S.V."/>
            <person name="Korzhenkov A."/>
            <person name="Samarov N.I."/>
            <person name="Kublanov I.V."/>
            <person name="Muntyan M.S."/>
            <person name="Sorokin D.Y."/>
        </authorList>
    </citation>
    <scope>NUCLEOTIDE SEQUENCE [LARGE SCALE GENOMIC DNA]</scope>
    <source>
        <strain evidence="9 10">Omega</strain>
    </source>
</reference>
<keyword evidence="3 7" id="KW-0312">Gluconeogenesis</keyword>
<evidence type="ECO:0000256" key="7">
    <source>
        <dbReference type="HAMAP-Rule" id="MF_00147"/>
    </source>
</evidence>
<dbReference type="InterPro" id="IPR020861">
    <property type="entry name" value="Triosephosphate_isomerase_AS"/>
</dbReference>
<dbReference type="PROSITE" id="PS51440">
    <property type="entry name" value="TIM_2"/>
    <property type="match status" value="1"/>
</dbReference>
<comment type="similarity">
    <text evidence="2 7 8">Belongs to the triosephosphate isomerase family.</text>
</comment>
<evidence type="ECO:0000313" key="9">
    <source>
        <dbReference type="EMBL" id="AXJ01359.1"/>
    </source>
</evidence>
<keyword evidence="6 7" id="KW-0413">Isomerase</keyword>
<evidence type="ECO:0000313" key="10">
    <source>
        <dbReference type="Proteomes" id="UP000254808"/>
    </source>
</evidence>
<dbReference type="GO" id="GO:0046166">
    <property type="term" value="P:glyceraldehyde-3-phosphate biosynthetic process"/>
    <property type="evidence" value="ECO:0007669"/>
    <property type="project" value="TreeGrafter"/>
</dbReference>
<feature type="active site" description="Proton acceptor" evidence="7">
    <location>
        <position position="169"/>
    </location>
</feature>